<feature type="transmembrane region" description="Helical" evidence="1">
    <location>
        <begin position="54"/>
        <end position="78"/>
    </location>
</feature>
<proteinExistence type="predicted"/>
<reference evidence="2" key="1">
    <citation type="journal article" date="2012" name="Nature">
        <title>The tomato genome sequence provides insights into fleshy fruit evolution.</title>
        <authorList>
            <consortium name="Tomato Genome Consortium"/>
        </authorList>
    </citation>
    <scope>NUCLEOTIDE SEQUENCE [LARGE SCALE GENOMIC DNA]</scope>
    <source>
        <strain evidence="2">cv. Heinz 1706</strain>
    </source>
</reference>
<name>A0A3Q7H931_SOLLC</name>
<organism evidence="2">
    <name type="scientific">Solanum lycopersicum</name>
    <name type="common">Tomato</name>
    <name type="synonym">Lycopersicon esculentum</name>
    <dbReference type="NCBI Taxonomy" id="4081"/>
    <lineage>
        <taxon>Eukaryota</taxon>
        <taxon>Viridiplantae</taxon>
        <taxon>Streptophyta</taxon>
        <taxon>Embryophyta</taxon>
        <taxon>Tracheophyta</taxon>
        <taxon>Spermatophyta</taxon>
        <taxon>Magnoliopsida</taxon>
        <taxon>eudicotyledons</taxon>
        <taxon>Gunneridae</taxon>
        <taxon>Pentapetalae</taxon>
        <taxon>asterids</taxon>
        <taxon>lamiids</taxon>
        <taxon>Solanales</taxon>
        <taxon>Solanaceae</taxon>
        <taxon>Solanoideae</taxon>
        <taxon>Solaneae</taxon>
        <taxon>Solanum</taxon>
        <taxon>Solanum subgen. Lycopersicon</taxon>
    </lineage>
</organism>
<evidence type="ECO:0000313" key="2">
    <source>
        <dbReference type="EnsemblPlants" id="Solyc07g018235.1.1"/>
    </source>
</evidence>
<evidence type="ECO:0000256" key="1">
    <source>
        <dbReference type="SAM" id="Phobius"/>
    </source>
</evidence>
<dbReference type="EnsemblPlants" id="Solyc07g018235.1.1">
    <property type="protein sequence ID" value="Solyc07g018235.1.1"/>
    <property type="gene ID" value="Solyc07g018235.1"/>
</dbReference>
<keyword evidence="3" id="KW-1185">Reference proteome</keyword>
<dbReference type="InParanoid" id="A0A3Q7H931"/>
<dbReference type="Proteomes" id="UP000004994">
    <property type="component" value="Chromosome 7"/>
</dbReference>
<keyword evidence="1" id="KW-0812">Transmembrane</keyword>
<evidence type="ECO:0000313" key="3">
    <source>
        <dbReference type="Proteomes" id="UP000004994"/>
    </source>
</evidence>
<reference evidence="2" key="2">
    <citation type="submission" date="2019-01" db="UniProtKB">
        <authorList>
            <consortium name="EnsemblPlants"/>
        </authorList>
    </citation>
    <scope>IDENTIFICATION</scope>
    <source>
        <strain evidence="2">cv. Heinz 1706</strain>
    </source>
</reference>
<sequence length="94" mass="10700">MKNKGRTQMQLIPIEEPAPIQYDLKALFERLDQRREVSQSNKYNNLLIPKESEVFAVAFALLAAGAVIVTLNILLLVMELSQPMPIPKIRSKHE</sequence>
<protein>
    <submittedName>
        <fullName evidence="2">Uncharacterized protein</fullName>
    </submittedName>
</protein>
<dbReference type="Gramene" id="Solyc07g018235.1.1">
    <property type="protein sequence ID" value="Solyc07g018235.1.1"/>
    <property type="gene ID" value="Solyc07g018235.1"/>
</dbReference>
<keyword evidence="1" id="KW-0472">Membrane</keyword>
<dbReference type="AlphaFoldDB" id="A0A3Q7H931"/>
<keyword evidence="1" id="KW-1133">Transmembrane helix</keyword>
<accession>A0A3Q7H931</accession>